<feature type="region of interest" description="Disordered" evidence="1">
    <location>
        <begin position="36"/>
        <end position="58"/>
    </location>
</feature>
<dbReference type="RefSeq" id="WP_154473874.1">
    <property type="nucleotide sequence ID" value="NZ_VUMD01000026.1"/>
</dbReference>
<accession>A0A7X2NP86</accession>
<keyword evidence="2" id="KW-0472">Membrane</keyword>
<feature type="transmembrane region" description="Helical" evidence="2">
    <location>
        <begin position="6"/>
        <end position="27"/>
    </location>
</feature>
<protein>
    <submittedName>
        <fullName evidence="3">Uncharacterized protein</fullName>
    </submittedName>
</protein>
<evidence type="ECO:0000256" key="1">
    <source>
        <dbReference type="SAM" id="MobiDB-lite"/>
    </source>
</evidence>
<evidence type="ECO:0000313" key="4">
    <source>
        <dbReference type="Proteomes" id="UP000429958"/>
    </source>
</evidence>
<dbReference type="EMBL" id="VUMD01000026">
    <property type="protein sequence ID" value="MSS38472.1"/>
    <property type="molecule type" value="Genomic_DNA"/>
</dbReference>
<evidence type="ECO:0000313" key="3">
    <source>
        <dbReference type="EMBL" id="MSS38472.1"/>
    </source>
</evidence>
<reference evidence="3 4" key="1">
    <citation type="submission" date="2019-08" db="EMBL/GenBank/DDBJ databases">
        <title>In-depth cultivation of the pig gut microbiome towards novel bacterial diversity and tailored functional studies.</title>
        <authorList>
            <person name="Wylensek D."/>
            <person name="Hitch T.C.A."/>
            <person name="Clavel T."/>
        </authorList>
    </citation>
    <scope>NUCLEOTIDE SEQUENCE [LARGE SCALE GENOMIC DNA]</scope>
    <source>
        <strain evidence="3 4">WCA-389-WT-23D1</strain>
    </source>
</reference>
<evidence type="ECO:0000256" key="2">
    <source>
        <dbReference type="SAM" id="Phobius"/>
    </source>
</evidence>
<proteinExistence type="predicted"/>
<keyword evidence="4" id="KW-1185">Reference proteome</keyword>
<keyword evidence="2" id="KW-1133">Transmembrane helix</keyword>
<keyword evidence="2" id="KW-0812">Transmembrane</keyword>
<dbReference type="Proteomes" id="UP000429958">
    <property type="component" value="Unassembled WGS sequence"/>
</dbReference>
<organism evidence="3 4">
    <name type="scientific">Clostridium porci</name>
    <dbReference type="NCBI Taxonomy" id="2605778"/>
    <lineage>
        <taxon>Bacteria</taxon>
        <taxon>Bacillati</taxon>
        <taxon>Bacillota</taxon>
        <taxon>Clostridia</taxon>
        <taxon>Eubacteriales</taxon>
        <taxon>Clostridiaceae</taxon>
        <taxon>Clostridium</taxon>
    </lineage>
</organism>
<name>A0A7X2NP86_9CLOT</name>
<dbReference type="AlphaFoldDB" id="A0A7X2NP86"/>
<gene>
    <name evidence="3" type="ORF">FYJ39_18610</name>
</gene>
<sequence>MKYGAIYKVILILCAILVLISVGLVWSRWESRHMAERESGEQTQSSVGAYEKQEKGAPQMSLEAVTEDIEETTIFQFPEESISDEQLEPDGYSPWGELPRCYFVNTENTIDVRNALPVNALARLADDTQQYLDENGINATELYCIDGSVKTDGAETSFQVQCEDGRIITMIYSRDLHFWSFKQER</sequence>
<comment type="caution">
    <text evidence="3">The sequence shown here is derived from an EMBL/GenBank/DDBJ whole genome shotgun (WGS) entry which is preliminary data.</text>
</comment>